<proteinExistence type="predicted"/>
<dbReference type="EMBL" id="BLXT01001860">
    <property type="protein sequence ID" value="GFN88594.1"/>
    <property type="molecule type" value="Genomic_DNA"/>
</dbReference>
<dbReference type="InterPro" id="IPR011701">
    <property type="entry name" value="MFS"/>
</dbReference>
<feature type="transmembrane region" description="Helical" evidence="2">
    <location>
        <begin position="44"/>
        <end position="63"/>
    </location>
</feature>
<reference evidence="3 4" key="1">
    <citation type="journal article" date="2021" name="Elife">
        <title>Chloroplast acquisition without the gene transfer in kleptoplastic sea slugs, Plakobranchus ocellatus.</title>
        <authorList>
            <person name="Maeda T."/>
            <person name="Takahashi S."/>
            <person name="Yoshida T."/>
            <person name="Shimamura S."/>
            <person name="Takaki Y."/>
            <person name="Nagai Y."/>
            <person name="Toyoda A."/>
            <person name="Suzuki Y."/>
            <person name="Arimoto A."/>
            <person name="Ishii H."/>
            <person name="Satoh N."/>
            <person name="Nishiyama T."/>
            <person name="Hasebe M."/>
            <person name="Maruyama T."/>
            <person name="Minagawa J."/>
            <person name="Obokata J."/>
            <person name="Shigenobu S."/>
        </authorList>
    </citation>
    <scope>NUCLEOTIDE SEQUENCE [LARGE SCALE GENOMIC DNA]</scope>
</reference>
<dbReference type="InterPro" id="IPR036259">
    <property type="entry name" value="MFS_trans_sf"/>
</dbReference>
<sequence>MGAILEQVENDLTKASWVGSVFVCVMSFSGPFVGSVLNRFGARWTVSCAGIVISLGFIGASLSTSIVQLILTHGIVSGLGAGFTVNPLFVTVGQYFNKYRGFACGILAAGAGAGMLAGGAFVSYLLTMFDLNGTYLIWAGIMLHVTPVGLLLLPSPEERIRQIEKDIAIGELKSQPDAASVNSGVNSLFGSIDQSMLSGIDRISIGAYGRRMIIPGGQVSRRPSKLMPLGTAGTDSDVDIPLLKTTPHNEMSRSSHSVNRVSVSNKSPLNKSISDIYGPMSPLNSTYPTNTPILEGQASFVNGSTPSSTAQNYLAHSSYLSPSSNTLNSLGMIFPGGPVINYRHQSQQNGQHRLAPTPSFLQLQGPQSQYTSTSYISTRLSLRNGIVSTAPRGELDNESITSTFVSSLRPRDTLTPRQPLGSRSISTILGSVASFPTSLAIVKDDLRRFQPVGPYDGSFKGYIIAMLDSMRIVRNKPFCIFVGTNFFWALGESPVFIHLPSYVVSRGSTVLQASSLYTSMGLASMSGRFLSGLVASDVSIGPVLLYTGSLGVAGVVVCLCPLITVTFLQQIIFSFLVGLYTGALVPLTSLITIELLGISELSLGFGLISMAQGLGYLIGPPLSSVVIKSIGFVNAFVCSGFVLITGSLLAMSMTLSLSMIDTDEELDMQEKERHPLGELERALQKLADETDPCDPDQEHQSINIEEADCGDGQFPSNEKNFGKPEDDKNCVRDDKENLTAASNSPLVKTDRAPRFVEDSTVDLVERDARDGMPWLSAGTHTLHKEDISTPVRAFDELDTIVEVVGK</sequence>
<keyword evidence="2" id="KW-1133">Transmembrane helix</keyword>
<feature type="region of interest" description="Disordered" evidence="1">
    <location>
        <begin position="706"/>
        <end position="731"/>
    </location>
</feature>
<keyword evidence="4" id="KW-1185">Reference proteome</keyword>
<feature type="compositionally biased region" description="Basic and acidic residues" evidence="1">
    <location>
        <begin position="720"/>
        <end position="731"/>
    </location>
</feature>
<feature type="transmembrane region" description="Helical" evidence="2">
    <location>
        <begin position="15"/>
        <end position="37"/>
    </location>
</feature>
<gene>
    <name evidence="3" type="ORF">PoB_001510000</name>
</gene>
<dbReference type="InterPro" id="IPR050327">
    <property type="entry name" value="Proton-linked_MCT"/>
</dbReference>
<dbReference type="PANTHER" id="PTHR11360:SF284">
    <property type="entry name" value="EG:103B4.3 PROTEIN-RELATED"/>
    <property type="match status" value="1"/>
</dbReference>
<feature type="transmembrane region" description="Helical" evidence="2">
    <location>
        <begin position="600"/>
        <end position="618"/>
    </location>
</feature>
<feature type="transmembrane region" description="Helical" evidence="2">
    <location>
        <begin position="102"/>
        <end position="129"/>
    </location>
</feature>
<evidence type="ECO:0000313" key="3">
    <source>
        <dbReference type="EMBL" id="GFN88594.1"/>
    </source>
</evidence>
<dbReference type="Gene3D" id="1.20.1250.20">
    <property type="entry name" value="MFS general substrate transporter like domains"/>
    <property type="match status" value="2"/>
</dbReference>
<feature type="transmembrane region" description="Helical" evidence="2">
    <location>
        <begin position="543"/>
        <end position="565"/>
    </location>
</feature>
<dbReference type="PANTHER" id="PTHR11360">
    <property type="entry name" value="MONOCARBOXYLATE TRANSPORTER"/>
    <property type="match status" value="1"/>
</dbReference>
<name>A0AAV3YZJ4_9GAST</name>
<evidence type="ECO:0000256" key="2">
    <source>
        <dbReference type="SAM" id="Phobius"/>
    </source>
</evidence>
<keyword evidence="2" id="KW-0472">Membrane</keyword>
<dbReference type="AlphaFoldDB" id="A0AAV3YZJ4"/>
<protein>
    <submittedName>
        <fullName evidence="3">Monocarboxylate transporter</fullName>
    </submittedName>
</protein>
<dbReference type="SUPFAM" id="SSF103473">
    <property type="entry name" value="MFS general substrate transporter"/>
    <property type="match status" value="1"/>
</dbReference>
<dbReference type="Proteomes" id="UP000735302">
    <property type="component" value="Unassembled WGS sequence"/>
</dbReference>
<feature type="region of interest" description="Disordered" evidence="1">
    <location>
        <begin position="219"/>
        <end position="271"/>
    </location>
</feature>
<feature type="compositionally biased region" description="Low complexity" evidence="1">
    <location>
        <begin position="252"/>
        <end position="267"/>
    </location>
</feature>
<accession>A0AAV3YZJ4</accession>
<feature type="transmembrane region" description="Helical" evidence="2">
    <location>
        <begin position="571"/>
        <end position="593"/>
    </location>
</feature>
<evidence type="ECO:0000256" key="1">
    <source>
        <dbReference type="SAM" id="MobiDB-lite"/>
    </source>
</evidence>
<feature type="transmembrane region" description="Helical" evidence="2">
    <location>
        <begin position="630"/>
        <end position="650"/>
    </location>
</feature>
<feature type="transmembrane region" description="Helical" evidence="2">
    <location>
        <begin position="135"/>
        <end position="153"/>
    </location>
</feature>
<feature type="transmembrane region" description="Helical" evidence="2">
    <location>
        <begin position="478"/>
        <end position="497"/>
    </location>
</feature>
<keyword evidence="2" id="KW-0812">Transmembrane</keyword>
<organism evidence="3 4">
    <name type="scientific">Plakobranchus ocellatus</name>
    <dbReference type="NCBI Taxonomy" id="259542"/>
    <lineage>
        <taxon>Eukaryota</taxon>
        <taxon>Metazoa</taxon>
        <taxon>Spiralia</taxon>
        <taxon>Lophotrochozoa</taxon>
        <taxon>Mollusca</taxon>
        <taxon>Gastropoda</taxon>
        <taxon>Heterobranchia</taxon>
        <taxon>Euthyneura</taxon>
        <taxon>Panpulmonata</taxon>
        <taxon>Sacoglossa</taxon>
        <taxon>Placobranchoidea</taxon>
        <taxon>Plakobranchidae</taxon>
        <taxon>Plakobranchus</taxon>
    </lineage>
</organism>
<feature type="transmembrane region" description="Helical" evidence="2">
    <location>
        <begin position="69"/>
        <end position="90"/>
    </location>
</feature>
<evidence type="ECO:0000313" key="4">
    <source>
        <dbReference type="Proteomes" id="UP000735302"/>
    </source>
</evidence>
<comment type="caution">
    <text evidence="3">The sequence shown here is derived from an EMBL/GenBank/DDBJ whole genome shotgun (WGS) entry which is preliminary data.</text>
</comment>
<dbReference type="GO" id="GO:0008028">
    <property type="term" value="F:monocarboxylic acid transmembrane transporter activity"/>
    <property type="evidence" value="ECO:0007669"/>
    <property type="project" value="TreeGrafter"/>
</dbReference>
<dbReference type="Pfam" id="PF07690">
    <property type="entry name" value="MFS_1"/>
    <property type="match status" value="2"/>
</dbReference>